<organism evidence="8 9">
    <name type="scientific">Romboutsia ilealis</name>
    <dbReference type="NCBI Taxonomy" id="1115758"/>
    <lineage>
        <taxon>Bacteria</taxon>
        <taxon>Bacillati</taxon>
        <taxon>Bacillota</taxon>
        <taxon>Clostridia</taxon>
        <taxon>Peptostreptococcales</taxon>
        <taxon>Peptostreptococcaceae</taxon>
        <taxon>Romboutsia</taxon>
    </lineage>
</organism>
<evidence type="ECO:0000259" key="7">
    <source>
        <dbReference type="Pfam" id="PF03772"/>
    </source>
</evidence>
<feature type="transmembrane region" description="Helical" evidence="6">
    <location>
        <begin position="291"/>
        <end position="310"/>
    </location>
</feature>
<keyword evidence="2" id="KW-1003">Cell membrane</keyword>
<keyword evidence="3 6" id="KW-0812">Transmembrane</keyword>
<evidence type="ECO:0000313" key="9">
    <source>
        <dbReference type="Proteomes" id="UP000245622"/>
    </source>
</evidence>
<dbReference type="GeneID" id="82204628"/>
<evidence type="ECO:0000256" key="1">
    <source>
        <dbReference type="ARBA" id="ARBA00004651"/>
    </source>
</evidence>
<protein>
    <submittedName>
        <fullName evidence="8">ComEC/Rec2-like protein</fullName>
    </submittedName>
</protein>
<sequence>MRRPFLIIFIILLIVSFIYTNINTINTGCDNEDIEVIGIVKHKKEKERYNEYTVGKFVVRDYTKHKTIKVGSEIKLTGEFKDLNKMSYESFDYGRYLRSAGYKGLIYLKDYSTLGSNLMYEYIYKVKSYISNTIRYLYKTNSDFINSIMLGQKDDLSQNEKLIFTRTGTSHIIAISGLHTGILSGLIIFMMGRINKIYKLVILSIMMFLYSIMVGNSPSIIRSIMFMISLYLSFFLDRKIDKISTLSFVGILFVINNPYIIYNVSFQLSFLATLSIIYFYDYINNKLNIKIISLTLSANILTIPIIYYNFKGIPLASIFSNIIIVPFVGIIIYLAMLSLILFKINIYISNIVVYINRFILETIYVLLEKISNLDFAYIIVEEPKLYYVIIYYTVVFLYMIYKEAKTIKEQSHELQGYYK</sequence>
<feature type="domain" description="ComEC/Rec2-related protein" evidence="7">
    <location>
        <begin position="149"/>
        <end position="403"/>
    </location>
</feature>
<feature type="transmembrane region" description="Helical" evidence="6">
    <location>
        <begin position="197"/>
        <end position="213"/>
    </location>
</feature>
<dbReference type="NCBIfam" id="TIGR00360">
    <property type="entry name" value="ComEC_N-term"/>
    <property type="match status" value="1"/>
</dbReference>
<feature type="transmembrane region" description="Helical" evidence="6">
    <location>
        <begin position="243"/>
        <end position="260"/>
    </location>
</feature>
<dbReference type="PANTHER" id="PTHR30619">
    <property type="entry name" value="DNA INTERNALIZATION/COMPETENCE PROTEIN COMEC/REC2"/>
    <property type="match status" value="1"/>
</dbReference>
<gene>
    <name evidence="8" type="ORF">CRIB_441</name>
</gene>
<feature type="transmembrane region" description="Helical" evidence="6">
    <location>
        <begin position="266"/>
        <end position="284"/>
    </location>
</feature>
<keyword evidence="9" id="KW-1185">Reference proteome</keyword>
<evidence type="ECO:0000256" key="3">
    <source>
        <dbReference type="ARBA" id="ARBA00022692"/>
    </source>
</evidence>
<dbReference type="PANTHER" id="PTHR30619:SF1">
    <property type="entry name" value="RECOMBINATION PROTEIN 2"/>
    <property type="match status" value="1"/>
</dbReference>
<comment type="subcellular location">
    <subcellularLocation>
        <location evidence="1">Cell membrane</location>
        <topology evidence="1">Multi-pass membrane protein</topology>
    </subcellularLocation>
</comment>
<evidence type="ECO:0000256" key="4">
    <source>
        <dbReference type="ARBA" id="ARBA00022989"/>
    </source>
</evidence>
<dbReference type="InterPro" id="IPR004477">
    <property type="entry name" value="ComEC_N"/>
</dbReference>
<evidence type="ECO:0000313" key="8">
    <source>
        <dbReference type="EMBL" id="CED93196.1"/>
    </source>
</evidence>
<dbReference type="KEGG" id="ril:CRIB_441"/>
<dbReference type="Pfam" id="PF03772">
    <property type="entry name" value="Competence"/>
    <property type="match status" value="1"/>
</dbReference>
<dbReference type="AlphaFoldDB" id="A0A1V1HZ06"/>
<feature type="transmembrane region" description="Helical" evidence="6">
    <location>
        <begin position="322"/>
        <end position="346"/>
    </location>
</feature>
<keyword evidence="4 6" id="KW-1133">Transmembrane helix</keyword>
<dbReference type="RefSeq" id="WP_180702935.1">
    <property type="nucleotide sequence ID" value="NZ_JAVSGX010000001.1"/>
</dbReference>
<dbReference type="InterPro" id="IPR052159">
    <property type="entry name" value="Competence_DNA_uptake"/>
</dbReference>
<feature type="transmembrane region" description="Helical" evidence="6">
    <location>
        <begin position="219"/>
        <end position="236"/>
    </location>
</feature>
<reference evidence="8 9" key="1">
    <citation type="submission" date="2014-04" db="EMBL/GenBank/DDBJ databases">
        <authorList>
            <person name="Hornung B.V."/>
        </authorList>
    </citation>
    <scope>NUCLEOTIDE SEQUENCE [LARGE SCALE GENOMIC DNA]</scope>
    <source>
        <strain evidence="8 9">CRIB</strain>
    </source>
</reference>
<evidence type="ECO:0000256" key="5">
    <source>
        <dbReference type="ARBA" id="ARBA00023136"/>
    </source>
</evidence>
<name>A0A1V1HZ06_9FIRM</name>
<proteinExistence type="predicted"/>
<feature type="transmembrane region" description="Helical" evidence="6">
    <location>
        <begin position="171"/>
        <end position="190"/>
    </location>
</feature>
<evidence type="ECO:0000256" key="6">
    <source>
        <dbReference type="SAM" id="Phobius"/>
    </source>
</evidence>
<evidence type="ECO:0000256" key="2">
    <source>
        <dbReference type="ARBA" id="ARBA00022475"/>
    </source>
</evidence>
<keyword evidence="5 6" id="KW-0472">Membrane</keyword>
<accession>A0A1V1HZ06</accession>
<feature type="transmembrane region" description="Helical" evidence="6">
    <location>
        <begin position="385"/>
        <end position="401"/>
    </location>
</feature>
<dbReference type="Proteomes" id="UP000245622">
    <property type="component" value="Chromosome 1"/>
</dbReference>
<dbReference type="GO" id="GO:0005886">
    <property type="term" value="C:plasma membrane"/>
    <property type="evidence" value="ECO:0007669"/>
    <property type="project" value="UniProtKB-SubCell"/>
</dbReference>
<dbReference type="EMBL" id="LN555523">
    <property type="protein sequence ID" value="CED93196.1"/>
    <property type="molecule type" value="Genomic_DNA"/>
</dbReference>